<dbReference type="EMBL" id="MN740576">
    <property type="protein sequence ID" value="QHU34648.1"/>
    <property type="molecule type" value="Genomic_DNA"/>
</dbReference>
<dbReference type="SUPFAM" id="SSF57850">
    <property type="entry name" value="RING/U-box"/>
    <property type="match status" value="1"/>
</dbReference>
<dbReference type="GO" id="GO:0016567">
    <property type="term" value="P:protein ubiquitination"/>
    <property type="evidence" value="ECO:0007669"/>
    <property type="project" value="TreeGrafter"/>
</dbReference>
<name>A0A6C0LX98_9ZZZZ</name>
<dbReference type="SMART" id="SM00184">
    <property type="entry name" value="RING"/>
    <property type="match status" value="1"/>
</dbReference>
<sequence>MYNYVIIPSQLKEECIICFYPLSNEKIAQVNCGHIYHHKCIKKWLKIGKTKKCPTCNTGDHIFYKSSLFCCFRKKPMVNIHLDS</sequence>
<organism evidence="5">
    <name type="scientific">viral metagenome</name>
    <dbReference type="NCBI Taxonomy" id="1070528"/>
    <lineage>
        <taxon>unclassified sequences</taxon>
        <taxon>metagenomes</taxon>
        <taxon>organismal metagenomes</taxon>
    </lineage>
</organism>
<evidence type="ECO:0000259" key="4">
    <source>
        <dbReference type="PROSITE" id="PS50089"/>
    </source>
</evidence>
<dbReference type="InterPro" id="IPR001841">
    <property type="entry name" value="Znf_RING"/>
</dbReference>
<proteinExistence type="predicted"/>
<keyword evidence="3" id="KW-0862">Zinc</keyword>
<evidence type="ECO:0000313" key="5">
    <source>
        <dbReference type="EMBL" id="QHU34648.1"/>
    </source>
</evidence>
<evidence type="ECO:0000256" key="2">
    <source>
        <dbReference type="ARBA" id="ARBA00022771"/>
    </source>
</evidence>
<feature type="domain" description="RING-type" evidence="4">
    <location>
        <begin position="15"/>
        <end position="57"/>
    </location>
</feature>
<dbReference type="GO" id="GO:0061630">
    <property type="term" value="F:ubiquitin protein ligase activity"/>
    <property type="evidence" value="ECO:0007669"/>
    <property type="project" value="TreeGrafter"/>
</dbReference>
<dbReference type="PANTHER" id="PTHR45969:SF69">
    <property type="entry name" value="FINGER DOMAIN PROTEIN, PUTATIVE (AFU_ORTHOLOGUE AFUA_3G12190)-RELATED"/>
    <property type="match status" value="1"/>
</dbReference>
<dbReference type="PROSITE" id="PS50089">
    <property type="entry name" value="ZF_RING_2"/>
    <property type="match status" value="1"/>
</dbReference>
<evidence type="ECO:0000256" key="1">
    <source>
        <dbReference type="ARBA" id="ARBA00022723"/>
    </source>
</evidence>
<keyword evidence="2" id="KW-0863">Zinc-finger</keyword>
<keyword evidence="1" id="KW-0479">Metal-binding</keyword>
<dbReference type="AlphaFoldDB" id="A0A6C0LX98"/>
<dbReference type="Pfam" id="PF13639">
    <property type="entry name" value="zf-RING_2"/>
    <property type="match status" value="1"/>
</dbReference>
<protein>
    <recommendedName>
        <fullName evidence="4">RING-type domain-containing protein</fullName>
    </recommendedName>
</protein>
<evidence type="ECO:0000256" key="3">
    <source>
        <dbReference type="ARBA" id="ARBA00022833"/>
    </source>
</evidence>
<dbReference type="GO" id="GO:0008270">
    <property type="term" value="F:zinc ion binding"/>
    <property type="evidence" value="ECO:0007669"/>
    <property type="project" value="UniProtKB-KW"/>
</dbReference>
<dbReference type="PANTHER" id="PTHR45969">
    <property type="entry name" value="RING ZINC FINGER PROTEIN-RELATED"/>
    <property type="match status" value="1"/>
</dbReference>
<accession>A0A6C0LX98</accession>
<dbReference type="InterPro" id="IPR013083">
    <property type="entry name" value="Znf_RING/FYVE/PHD"/>
</dbReference>
<dbReference type="Gene3D" id="3.30.40.10">
    <property type="entry name" value="Zinc/RING finger domain, C3HC4 (zinc finger)"/>
    <property type="match status" value="1"/>
</dbReference>
<reference evidence="5" key="1">
    <citation type="journal article" date="2020" name="Nature">
        <title>Giant virus diversity and host interactions through global metagenomics.</title>
        <authorList>
            <person name="Schulz F."/>
            <person name="Roux S."/>
            <person name="Paez-Espino D."/>
            <person name="Jungbluth S."/>
            <person name="Walsh D.A."/>
            <person name="Denef V.J."/>
            <person name="McMahon K.D."/>
            <person name="Konstantinidis K.T."/>
            <person name="Eloe-Fadrosh E.A."/>
            <person name="Kyrpides N.C."/>
            <person name="Woyke T."/>
        </authorList>
    </citation>
    <scope>NUCLEOTIDE SEQUENCE</scope>
    <source>
        <strain evidence="5">GVMAG-S-1016713-169</strain>
    </source>
</reference>